<sequence>MEDEKDAGALEQPQPTVEEQVATLTSQLEAETTEKAKALGRVQGLEGSLKEKDRLLKEQANIETRFGGIEDSIQILAGLVSKGDLTPEEAQDYKKEFATVKKARDEEIAESQAKARQEAYNTEANTLWAEAQEKFKGDEDTLEKIEDYLLSGNI</sequence>
<protein>
    <submittedName>
        <fullName evidence="2">Uncharacterized protein</fullName>
    </submittedName>
</protein>
<gene>
    <name evidence="2" type="ORF">LCGC14_3127120</name>
</gene>
<reference evidence="2" key="1">
    <citation type="journal article" date="2015" name="Nature">
        <title>Complex archaea that bridge the gap between prokaryotes and eukaryotes.</title>
        <authorList>
            <person name="Spang A."/>
            <person name="Saw J.H."/>
            <person name="Jorgensen S.L."/>
            <person name="Zaremba-Niedzwiedzka K."/>
            <person name="Martijn J."/>
            <person name="Lind A.E."/>
            <person name="van Eijk R."/>
            <person name="Schleper C."/>
            <person name="Guy L."/>
            <person name="Ettema T.J."/>
        </authorList>
    </citation>
    <scope>NUCLEOTIDE SEQUENCE</scope>
</reference>
<feature type="non-terminal residue" evidence="2">
    <location>
        <position position="154"/>
    </location>
</feature>
<feature type="region of interest" description="Disordered" evidence="1">
    <location>
        <begin position="1"/>
        <end position="26"/>
    </location>
</feature>
<organism evidence="2">
    <name type="scientific">marine sediment metagenome</name>
    <dbReference type="NCBI Taxonomy" id="412755"/>
    <lineage>
        <taxon>unclassified sequences</taxon>
        <taxon>metagenomes</taxon>
        <taxon>ecological metagenomes</taxon>
    </lineage>
</organism>
<evidence type="ECO:0000256" key="1">
    <source>
        <dbReference type="SAM" id="MobiDB-lite"/>
    </source>
</evidence>
<proteinExistence type="predicted"/>
<accession>A0A0F8YQ65</accession>
<feature type="compositionally biased region" description="Polar residues" evidence="1">
    <location>
        <begin position="13"/>
        <end position="26"/>
    </location>
</feature>
<evidence type="ECO:0000313" key="2">
    <source>
        <dbReference type="EMBL" id="KKK50226.1"/>
    </source>
</evidence>
<dbReference type="EMBL" id="LAZR01068126">
    <property type="protein sequence ID" value="KKK50226.1"/>
    <property type="molecule type" value="Genomic_DNA"/>
</dbReference>
<name>A0A0F8YQ65_9ZZZZ</name>
<comment type="caution">
    <text evidence="2">The sequence shown here is derived from an EMBL/GenBank/DDBJ whole genome shotgun (WGS) entry which is preliminary data.</text>
</comment>
<dbReference type="AlphaFoldDB" id="A0A0F8YQ65"/>